<dbReference type="EnsemblPlants" id="OGLUM06G19010.1">
    <property type="protein sequence ID" value="OGLUM06G19010.1"/>
    <property type="gene ID" value="OGLUM06G19010"/>
</dbReference>
<sequence length="138" mass="15181">MADNALGERRLWAWERPGPAGSCSAGSGAAVGDGVGLEERPGSGRRAVASGSADYGGHTRLHRPRIGRIRNHRALDGRTRMYHPRSGGWRTTWAAAGAAHGGGEQLSRIRHHRVDDVRIRGCWPRDGSIRRRRCRWDS</sequence>
<protein>
    <submittedName>
        <fullName evidence="2">Uncharacterized protein</fullName>
    </submittedName>
</protein>
<dbReference type="AlphaFoldDB" id="A0A0E0AAP8"/>
<dbReference type="Proteomes" id="UP000026961">
    <property type="component" value="Chromosome 6"/>
</dbReference>
<feature type="region of interest" description="Disordered" evidence="1">
    <location>
        <begin position="23"/>
        <end position="61"/>
    </location>
</feature>
<dbReference type="Gramene" id="OGLUM06G19010.1">
    <property type="protein sequence ID" value="OGLUM06G19010.1"/>
    <property type="gene ID" value="OGLUM06G19010"/>
</dbReference>
<organism evidence="2">
    <name type="scientific">Oryza glumipatula</name>
    <dbReference type="NCBI Taxonomy" id="40148"/>
    <lineage>
        <taxon>Eukaryota</taxon>
        <taxon>Viridiplantae</taxon>
        <taxon>Streptophyta</taxon>
        <taxon>Embryophyta</taxon>
        <taxon>Tracheophyta</taxon>
        <taxon>Spermatophyta</taxon>
        <taxon>Magnoliopsida</taxon>
        <taxon>Liliopsida</taxon>
        <taxon>Poales</taxon>
        <taxon>Poaceae</taxon>
        <taxon>BOP clade</taxon>
        <taxon>Oryzoideae</taxon>
        <taxon>Oryzeae</taxon>
        <taxon>Oryzinae</taxon>
        <taxon>Oryza</taxon>
    </lineage>
</organism>
<name>A0A0E0AAP8_9ORYZ</name>
<evidence type="ECO:0000313" key="3">
    <source>
        <dbReference type="Proteomes" id="UP000026961"/>
    </source>
</evidence>
<dbReference type="HOGENOM" id="CLU_1858365_0_0_1"/>
<reference evidence="2" key="2">
    <citation type="submission" date="2018-05" db="EMBL/GenBank/DDBJ databases">
        <title>OgluRS3 (Oryza glumaepatula Reference Sequence Version 3).</title>
        <authorList>
            <person name="Zhang J."/>
            <person name="Kudrna D."/>
            <person name="Lee S."/>
            <person name="Talag J."/>
            <person name="Welchert J."/>
            <person name="Wing R.A."/>
        </authorList>
    </citation>
    <scope>NUCLEOTIDE SEQUENCE [LARGE SCALE GENOMIC DNA]</scope>
</reference>
<evidence type="ECO:0000313" key="2">
    <source>
        <dbReference type="EnsemblPlants" id="OGLUM06G19010.1"/>
    </source>
</evidence>
<reference evidence="2" key="1">
    <citation type="submission" date="2015-04" db="UniProtKB">
        <authorList>
            <consortium name="EnsemblPlants"/>
        </authorList>
    </citation>
    <scope>IDENTIFICATION</scope>
</reference>
<keyword evidence="3" id="KW-1185">Reference proteome</keyword>
<evidence type="ECO:0000256" key="1">
    <source>
        <dbReference type="SAM" id="MobiDB-lite"/>
    </source>
</evidence>
<accession>A0A0E0AAP8</accession>
<proteinExistence type="predicted"/>